<accession>A0A0F6Z7S1</accession>
<organism evidence="2 3">
    <name type="scientific">[Brevibacterium] flavum</name>
    <dbReference type="NCBI Taxonomy" id="92706"/>
    <lineage>
        <taxon>Bacteria</taxon>
        <taxon>Bacillati</taxon>
        <taxon>Actinomycetota</taxon>
        <taxon>Actinomycetes</taxon>
        <taxon>Mycobacteriales</taxon>
        <taxon>Corynebacteriaceae</taxon>
        <taxon>Corynebacterium</taxon>
    </lineage>
</organism>
<dbReference type="AlphaFoldDB" id="A0A0F6Z7S1"/>
<dbReference type="HOGENOM" id="CLU_917395_0_0_11"/>
<name>A0A0F6Z7S1_9CORY</name>
<dbReference type="EMBL" id="CP011309">
    <property type="protein sequence ID" value="AKF29006.1"/>
    <property type="molecule type" value="Genomic_DNA"/>
</dbReference>
<dbReference type="Proteomes" id="UP000034037">
    <property type="component" value="Chromosome"/>
</dbReference>
<dbReference type="SUPFAM" id="SSF110849">
    <property type="entry name" value="ParB/Sulfiredoxin"/>
    <property type="match status" value="1"/>
</dbReference>
<protein>
    <submittedName>
        <fullName evidence="2">Uncharacterized protein</fullName>
    </submittedName>
</protein>
<evidence type="ECO:0000313" key="3">
    <source>
        <dbReference type="Proteomes" id="UP000034037"/>
    </source>
</evidence>
<feature type="coiled-coil region" evidence="1">
    <location>
        <begin position="210"/>
        <end position="240"/>
    </location>
</feature>
<evidence type="ECO:0000313" key="2">
    <source>
        <dbReference type="EMBL" id="AKF29006.1"/>
    </source>
</evidence>
<dbReference type="InterPro" id="IPR036086">
    <property type="entry name" value="ParB/Sulfiredoxin_sf"/>
</dbReference>
<reference evidence="2 3" key="1">
    <citation type="submission" date="2015-04" db="EMBL/GenBank/DDBJ databases">
        <title>Complete Genome Sequence of Brevibacterium flavum ATCC 15168.</title>
        <authorList>
            <person name="Ahn J."/>
            <person name="Park G."/>
            <person name="Jeon W."/>
            <person name="Jang Y."/>
            <person name="Jang M."/>
            <person name="Lee H."/>
            <person name="Lee H."/>
        </authorList>
    </citation>
    <scope>NUCLEOTIDE SEQUENCE [LARGE SCALE GENOMIC DNA]</scope>
    <source>
        <strain evidence="2 3">ATCC 15168</strain>
    </source>
</reference>
<sequence>MASEEELEELTASVSTVGLIHPIILTPDGLVLDGRNRLEACKRAGVEPTFETREGDDDDFKEFVIGVNTTGRRESMTVQIAAASVALILGHERRKNGRWKYGQLNSEDLQNSSMQKAVHQSGMVLDILGPAHLEEVRDGATSLNAKYEEARREKERLENIERRKVEAAKDEADREAYADQYFEDHPVAQEWLASKPEGVFATSREAYAAYQEFDREARALEEARKREEEEKRRVRQDRIERMARYLESFISSFQTGIDMADHPEREEILSVLPPQKRADFLDIETKYLKGENNVEPS</sequence>
<keyword evidence="3" id="KW-1185">Reference proteome</keyword>
<dbReference type="Gene3D" id="3.90.1530.10">
    <property type="entry name" value="Conserved hypothetical protein from pyrococcus furiosus pfu- 392566-001, ParB domain"/>
    <property type="match status" value="1"/>
</dbReference>
<gene>
    <name evidence="2" type="ORF">YH66_12085</name>
</gene>
<dbReference type="PATRIC" id="fig|92706.3.peg.2529"/>
<proteinExistence type="predicted"/>
<keyword evidence="1" id="KW-0175">Coiled coil</keyword>
<evidence type="ECO:0000256" key="1">
    <source>
        <dbReference type="SAM" id="Coils"/>
    </source>
</evidence>
<feature type="coiled-coil region" evidence="1">
    <location>
        <begin position="133"/>
        <end position="170"/>
    </location>
</feature>